<protein>
    <submittedName>
        <fullName evidence="1">Uncharacterized protein</fullName>
    </submittedName>
</protein>
<keyword evidence="2" id="KW-1185">Reference proteome</keyword>
<dbReference type="AlphaFoldDB" id="A0AAV0ZD29"/>
<sequence length="125" mass="14411">MVSILIYNIVRRCQGLSCISSIKRIMLCRRSSCILINLFMMTSSGRRLRITWRLSPSTPSHYTQCDWHVRPTLWSCIFQSDASENLTMCIPYPDLPFRLIPTPFFVGSSMVSSRIGRIICFHMSA</sequence>
<organism evidence="1 2">
    <name type="scientific">Vicia faba</name>
    <name type="common">Broad bean</name>
    <name type="synonym">Faba vulgaris</name>
    <dbReference type="NCBI Taxonomy" id="3906"/>
    <lineage>
        <taxon>Eukaryota</taxon>
        <taxon>Viridiplantae</taxon>
        <taxon>Streptophyta</taxon>
        <taxon>Embryophyta</taxon>
        <taxon>Tracheophyta</taxon>
        <taxon>Spermatophyta</taxon>
        <taxon>Magnoliopsida</taxon>
        <taxon>eudicotyledons</taxon>
        <taxon>Gunneridae</taxon>
        <taxon>Pentapetalae</taxon>
        <taxon>rosids</taxon>
        <taxon>fabids</taxon>
        <taxon>Fabales</taxon>
        <taxon>Fabaceae</taxon>
        <taxon>Papilionoideae</taxon>
        <taxon>50 kb inversion clade</taxon>
        <taxon>NPAAA clade</taxon>
        <taxon>Hologalegina</taxon>
        <taxon>IRL clade</taxon>
        <taxon>Fabeae</taxon>
        <taxon>Vicia</taxon>
    </lineage>
</organism>
<reference evidence="1 2" key="1">
    <citation type="submission" date="2023-01" db="EMBL/GenBank/DDBJ databases">
        <authorList>
            <person name="Kreplak J."/>
        </authorList>
    </citation>
    <scope>NUCLEOTIDE SEQUENCE [LARGE SCALE GENOMIC DNA]</scope>
</reference>
<evidence type="ECO:0000313" key="2">
    <source>
        <dbReference type="Proteomes" id="UP001157006"/>
    </source>
</evidence>
<dbReference type="EMBL" id="OX451735">
    <property type="protein sequence ID" value="CAI8595534.1"/>
    <property type="molecule type" value="Genomic_DNA"/>
</dbReference>
<dbReference type="Proteomes" id="UP001157006">
    <property type="component" value="Chromosome 1S"/>
</dbReference>
<proteinExistence type="predicted"/>
<name>A0AAV0ZD29_VICFA</name>
<evidence type="ECO:0000313" key="1">
    <source>
        <dbReference type="EMBL" id="CAI8595534.1"/>
    </source>
</evidence>
<gene>
    <name evidence="1" type="ORF">VFH_I195560</name>
</gene>
<accession>A0AAV0ZD29</accession>